<evidence type="ECO:0008006" key="4">
    <source>
        <dbReference type="Google" id="ProtNLM"/>
    </source>
</evidence>
<keyword evidence="3" id="KW-1185">Reference proteome</keyword>
<evidence type="ECO:0000313" key="3">
    <source>
        <dbReference type="Proteomes" id="UP001388673"/>
    </source>
</evidence>
<feature type="region of interest" description="Disordered" evidence="1">
    <location>
        <begin position="187"/>
        <end position="246"/>
    </location>
</feature>
<dbReference type="RefSeq" id="XP_066805140.1">
    <property type="nucleotide sequence ID" value="XM_066943939.1"/>
</dbReference>
<name>A0AAW0Z408_9TREE</name>
<feature type="region of interest" description="Disordered" evidence="1">
    <location>
        <begin position="1"/>
        <end position="30"/>
    </location>
</feature>
<comment type="caution">
    <text evidence="2">The sequence shown here is derived from an EMBL/GenBank/DDBJ whole genome shotgun (WGS) entry which is preliminary data.</text>
</comment>
<feature type="compositionally biased region" description="Basic residues" evidence="1">
    <location>
        <begin position="106"/>
        <end position="115"/>
    </location>
</feature>
<dbReference type="KEGG" id="kne:92178065"/>
<dbReference type="AlphaFoldDB" id="A0AAW0Z408"/>
<feature type="compositionally biased region" description="Gly residues" evidence="1">
    <location>
        <begin position="92"/>
        <end position="104"/>
    </location>
</feature>
<feature type="region of interest" description="Disordered" evidence="1">
    <location>
        <begin position="267"/>
        <end position="372"/>
    </location>
</feature>
<protein>
    <recommendedName>
        <fullName evidence="4">Mediator of RNA polymerase II transcription subunit 19</fullName>
    </recommendedName>
</protein>
<evidence type="ECO:0000313" key="2">
    <source>
        <dbReference type="EMBL" id="KAK8865661.1"/>
    </source>
</evidence>
<dbReference type="Proteomes" id="UP001388673">
    <property type="component" value="Unassembled WGS sequence"/>
</dbReference>
<sequence>MDSIQNGESSRSPRPNGVANGTVRRDMDVDMDGGETQTKTELILPQWDIPPPRPLHASLDLISLLHLDELYNTYVRPFADFNSDEANPVQGQGQGQDGEGGTGAKGQRKKGQFRKKMEKGYQHLIEDCIDPTPLGTKGDNHSLLPLIPDLMHPPAGPPPGLFSGPMEIMSADTFKVARLEAGMKQDGYAGGTKAGVKEAEERRRRRRIPKAATTDPALPSPGGAPSPSIAHLAHPLSTPTPGTPLLPVLPPYKPNFSLIANRKPTIFPSQQGARPFPTSGPGSASGPGNPNSNGNGSGNANGQRRYSPHKRPGSSDLSSQNGQQKKRAKTSGVGSRSASPMPLPPPPSGQIQGGMGPAGNRMKPSMRGKTEG</sequence>
<dbReference type="GeneID" id="92178065"/>
<feature type="compositionally biased region" description="Polar residues" evidence="1">
    <location>
        <begin position="1"/>
        <end position="13"/>
    </location>
</feature>
<organism evidence="2 3">
    <name type="scientific">Kwoniella newhampshirensis</name>
    <dbReference type="NCBI Taxonomy" id="1651941"/>
    <lineage>
        <taxon>Eukaryota</taxon>
        <taxon>Fungi</taxon>
        <taxon>Dikarya</taxon>
        <taxon>Basidiomycota</taxon>
        <taxon>Agaricomycotina</taxon>
        <taxon>Tremellomycetes</taxon>
        <taxon>Tremellales</taxon>
        <taxon>Cryptococcaceae</taxon>
        <taxon>Kwoniella</taxon>
    </lineage>
</organism>
<dbReference type="EMBL" id="JBCAWK010000002">
    <property type="protein sequence ID" value="KAK8865661.1"/>
    <property type="molecule type" value="Genomic_DNA"/>
</dbReference>
<evidence type="ECO:0000256" key="1">
    <source>
        <dbReference type="SAM" id="MobiDB-lite"/>
    </source>
</evidence>
<gene>
    <name evidence="2" type="ORF">IAR55_000806</name>
</gene>
<proteinExistence type="predicted"/>
<accession>A0AAW0Z408</accession>
<reference evidence="2 3" key="1">
    <citation type="journal article" date="2024" name="bioRxiv">
        <title>Comparative genomics of Cryptococcus and Kwoniella reveals pathogenesis evolution and contrasting karyotype dynamics via intercentromeric recombination or chromosome fusion.</title>
        <authorList>
            <person name="Coelho M.A."/>
            <person name="David-Palma M."/>
            <person name="Shea T."/>
            <person name="Bowers K."/>
            <person name="McGinley-Smith S."/>
            <person name="Mohammad A.W."/>
            <person name="Gnirke A."/>
            <person name="Yurkov A.M."/>
            <person name="Nowrousian M."/>
            <person name="Sun S."/>
            <person name="Cuomo C.A."/>
            <person name="Heitman J."/>
        </authorList>
    </citation>
    <scope>NUCLEOTIDE SEQUENCE [LARGE SCALE GENOMIC DNA]</scope>
    <source>
        <strain evidence="2 3">CBS 13917</strain>
    </source>
</reference>
<feature type="compositionally biased region" description="Low complexity" evidence="1">
    <location>
        <begin position="279"/>
        <end position="302"/>
    </location>
</feature>
<feature type="region of interest" description="Disordered" evidence="1">
    <location>
        <begin position="83"/>
        <end position="115"/>
    </location>
</feature>